<keyword evidence="1" id="KW-0175">Coiled coil</keyword>
<sequence>MSLDYQKLKQKQAEDGGFWTSYSDLFMVLSVVFLLLYVVASLRSGTSSVQNMIENQKLKAEAQDYKKQIQAYNALKDDYLEKDASEEEAKMYEELMSKLSLLQDEAHEEKRQLEAQAQENAAKARALNQYQQMVRNIVNTNLLSNKKIKFRNEVIEKKNESIKEMDSTIQAQTQDIQQKAQQITQNQKQIEKQEREIYEKQQVLDQKKQQVAMLESQVDEKAKTIQANQSKINALNSDLSNKIKELEKTSATANTSKAELNRKIAIMKLQNAKQIGELQNQTKVMKESVESINRELSNAEGQLADARGKMAEQEALKKKMEADMAAASADHANKMAEMRKNFDAKMNAERAALEKQLEGEKASAAEKMKALGEFKDKMAKEKAALDGQLAALKDEVGKAKGEANQLKGQLADAQKEHGRYLAAIDQLNKDKAGLSGDLKRANEIANAKKALAKKIADNLAKNGIKAGVDGKTGDVTIQFGDEYFDTGRADLKPNMKEVLKKFVPTYSKSLLEDEKVAKEISSVEIVGFSSPTYKGKYVDPQSLADGDRAAVSYNLDLSYNRAKSIFNYMFDKKSMTYQHQKDMLPLVKVTGRSFLAEGVQGRDIASGLDMKDYCAKYNCEKSQKVIIRFNLKD</sequence>
<dbReference type="EMBL" id="CP139487">
    <property type="protein sequence ID" value="WPU65716.1"/>
    <property type="molecule type" value="Genomic_DNA"/>
</dbReference>
<reference evidence="3 4" key="1">
    <citation type="submission" date="2023-11" db="EMBL/GenBank/DDBJ databases">
        <title>Peredibacter starrii A3.12.</title>
        <authorList>
            <person name="Mitchell R.J."/>
        </authorList>
    </citation>
    <scope>NUCLEOTIDE SEQUENCE [LARGE SCALE GENOMIC DNA]</scope>
    <source>
        <strain evidence="3 4">A3.12</strain>
    </source>
</reference>
<accession>A0AAX4HRK6</accession>
<name>A0AAX4HRK6_9BACT</name>
<feature type="coiled-coil region" evidence="1">
    <location>
        <begin position="162"/>
        <end position="330"/>
    </location>
</feature>
<dbReference type="AlphaFoldDB" id="A0AAX4HRK6"/>
<dbReference type="Proteomes" id="UP001324634">
    <property type="component" value="Chromosome"/>
</dbReference>
<dbReference type="KEGG" id="psti:SOO65_03055"/>
<dbReference type="InterPro" id="IPR036737">
    <property type="entry name" value="OmpA-like_sf"/>
</dbReference>
<evidence type="ECO:0000313" key="3">
    <source>
        <dbReference type="EMBL" id="WPU65716.1"/>
    </source>
</evidence>
<dbReference type="SUPFAM" id="SSF103088">
    <property type="entry name" value="OmpA-like"/>
    <property type="match status" value="1"/>
</dbReference>
<feature type="coiled-coil region" evidence="1">
    <location>
        <begin position="375"/>
        <end position="444"/>
    </location>
</feature>
<dbReference type="Gene3D" id="3.30.1330.60">
    <property type="entry name" value="OmpA-like domain"/>
    <property type="match status" value="1"/>
</dbReference>
<feature type="transmembrane region" description="Helical" evidence="2">
    <location>
        <begin position="21"/>
        <end position="40"/>
    </location>
</feature>
<evidence type="ECO:0008006" key="5">
    <source>
        <dbReference type="Google" id="ProtNLM"/>
    </source>
</evidence>
<protein>
    <recommendedName>
        <fullName evidence="5">Microtubule-binding protein</fullName>
    </recommendedName>
</protein>
<evidence type="ECO:0000313" key="4">
    <source>
        <dbReference type="Proteomes" id="UP001324634"/>
    </source>
</evidence>
<dbReference type="RefSeq" id="WP_321396735.1">
    <property type="nucleotide sequence ID" value="NZ_CP139487.1"/>
</dbReference>
<feature type="coiled-coil region" evidence="1">
    <location>
        <begin position="55"/>
        <end position="123"/>
    </location>
</feature>
<proteinExistence type="predicted"/>
<keyword evidence="4" id="KW-1185">Reference proteome</keyword>
<organism evidence="3 4">
    <name type="scientific">Peredibacter starrii</name>
    <dbReference type="NCBI Taxonomy" id="28202"/>
    <lineage>
        <taxon>Bacteria</taxon>
        <taxon>Pseudomonadati</taxon>
        <taxon>Bdellovibrionota</taxon>
        <taxon>Bacteriovoracia</taxon>
        <taxon>Bacteriovoracales</taxon>
        <taxon>Bacteriovoracaceae</taxon>
        <taxon>Peredibacter</taxon>
    </lineage>
</organism>
<evidence type="ECO:0000256" key="1">
    <source>
        <dbReference type="SAM" id="Coils"/>
    </source>
</evidence>
<keyword evidence="2" id="KW-0472">Membrane</keyword>
<evidence type="ECO:0000256" key="2">
    <source>
        <dbReference type="SAM" id="Phobius"/>
    </source>
</evidence>
<keyword evidence="2" id="KW-0812">Transmembrane</keyword>
<gene>
    <name evidence="3" type="ORF">SOO65_03055</name>
</gene>
<keyword evidence="2" id="KW-1133">Transmembrane helix</keyword>